<reference evidence="2" key="1">
    <citation type="submission" date="2023-06" db="EMBL/GenBank/DDBJ databases">
        <title>Genome-scale phylogeny and comparative genomics of the fungal order Sordariales.</title>
        <authorList>
            <consortium name="Lawrence Berkeley National Laboratory"/>
            <person name="Hensen N."/>
            <person name="Bonometti L."/>
            <person name="Westerberg I."/>
            <person name="Brannstrom I.O."/>
            <person name="Guillou S."/>
            <person name="Cros-Aarteil S."/>
            <person name="Calhoun S."/>
            <person name="Haridas S."/>
            <person name="Kuo A."/>
            <person name="Mondo S."/>
            <person name="Pangilinan J."/>
            <person name="Riley R."/>
            <person name="LaButti K."/>
            <person name="Andreopoulos B."/>
            <person name="Lipzen A."/>
            <person name="Chen C."/>
            <person name="Yanf M."/>
            <person name="Daum C."/>
            <person name="Ng V."/>
            <person name="Clum A."/>
            <person name="Steindorff A."/>
            <person name="Ohm R."/>
            <person name="Martin F."/>
            <person name="Silar P."/>
            <person name="Natvig D."/>
            <person name="Lalanne C."/>
            <person name="Gautier V."/>
            <person name="Ament-velasquez S.L."/>
            <person name="Kruys A."/>
            <person name="Hutchinson M.I."/>
            <person name="Powell A.J."/>
            <person name="Barry K."/>
            <person name="Miller A.N."/>
            <person name="Grigoriev I.V."/>
            <person name="Debuchy R."/>
            <person name="Gladieux P."/>
            <person name="Thoren M.H."/>
            <person name="Johannesson H."/>
        </authorList>
    </citation>
    <scope>NUCLEOTIDE SEQUENCE</scope>
    <source>
        <strain evidence="2">SMH3187-1</strain>
    </source>
</reference>
<dbReference type="SMART" id="SM01007">
    <property type="entry name" value="Aldolase_II"/>
    <property type="match status" value="1"/>
</dbReference>
<comment type="caution">
    <text evidence="2">The sequence shown here is derived from an EMBL/GenBank/DDBJ whole genome shotgun (WGS) entry which is preliminary data.</text>
</comment>
<dbReference type="PANTHER" id="PTHR10672">
    <property type="entry name" value="ADDUCIN"/>
    <property type="match status" value="1"/>
</dbReference>
<feature type="domain" description="Class II aldolase/adducin N-terminal" evidence="1">
    <location>
        <begin position="11"/>
        <end position="201"/>
    </location>
</feature>
<dbReference type="InterPro" id="IPR036409">
    <property type="entry name" value="Aldolase_II/adducin_N_sf"/>
</dbReference>
<dbReference type="AlphaFoldDB" id="A0AA40EWG3"/>
<keyword evidence="3" id="KW-1185">Reference proteome</keyword>
<accession>A0AA40EWG3</accession>
<dbReference type="InterPro" id="IPR001303">
    <property type="entry name" value="Aldolase_II/adducin_N"/>
</dbReference>
<dbReference type="InterPro" id="IPR051017">
    <property type="entry name" value="Aldolase-II_Adducin_sf"/>
</dbReference>
<dbReference type="Gene3D" id="3.40.225.10">
    <property type="entry name" value="Class II aldolase/adducin N-terminal domain"/>
    <property type="match status" value="1"/>
</dbReference>
<evidence type="ECO:0000313" key="3">
    <source>
        <dbReference type="Proteomes" id="UP001172155"/>
    </source>
</evidence>
<sequence>MDPPALQLLRRKLIDGNHILHHHGILDAYGHLSVRHPLDPDIFIMSRNIAPGLLASPDDLIEYTVSTGQPLDSSSPGGFVERHIHSEIYARHPDVHSVAHSHAEAVLPYTIAMDVPLRACTHMAGFLGAAPVPVYDVAEHTEDGSDLLVREGTLARELARHFDDGCVVALMRGHGFTVVAERVELAVLRAIYTQKNAVVQTAAMTLCAAVNPPGGNPGRGIRYLSEEEAVAAAHMTRWSAKRPWGLWLREVEESGLYLNQG</sequence>
<evidence type="ECO:0000259" key="1">
    <source>
        <dbReference type="SMART" id="SM01007"/>
    </source>
</evidence>
<evidence type="ECO:0000313" key="2">
    <source>
        <dbReference type="EMBL" id="KAK0746817.1"/>
    </source>
</evidence>
<gene>
    <name evidence="2" type="ORF">B0T18DRAFT_412511</name>
</gene>
<proteinExistence type="predicted"/>
<organism evidence="2 3">
    <name type="scientific">Schizothecium vesticola</name>
    <dbReference type="NCBI Taxonomy" id="314040"/>
    <lineage>
        <taxon>Eukaryota</taxon>
        <taxon>Fungi</taxon>
        <taxon>Dikarya</taxon>
        <taxon>Ascomycota</taxon>
        <taxon>Pezizomycotina</taxon>
        <taxon>Sordariomycetes</taxon>
        <taxon>Sordariomycetidae</taxon>
        <taxon>Sordariales</taxon>
        <taxon>Schizotheciaceae</taxon>
        <taxon>Schizothecium</taxon>
    </lineage>
</organism>
<dbReference type="Pfam" id="PF00596">
    <property type="entry name" value="Aldolase_II"/>
    <property type="match status" value="1"/>
</dbReference>
<dbReference type="PANTHER" id="PTHR10672:SF41">
    <property type="entry name" value="CLASS II ALDOLASE_ADDUCIN DOMAIN PROTEIN (AFU_ORTHOLOGUE AFUA_3G01330)"/>
    <property type="match status" value="1"/>
</dbReference>
<dbReference type="Proteomes" id="UP001172155">
    <property type="component" value="Unassembled WGS sequence"/>
</dbReference>
<dbReference type="GO" id="GO:0005856">
    <property type="term" value="C:cytoskeleton"/>
    <property type="evidence" value="ECO:0007669"/>
    <property type="project" value="TreeGrafter"/>
</dbReference>
<dbReference type="SUPFAM" id="SSF53639">
    <property type="entry name" value="AraD/HMP-PK domain-like"/>
    <property type="match status" value="1"/>
</dbReference>
<protein>
    <submittedName>
        <fullName evidence="2">Class II aldolase/adducin-like protein</fullName>
    </submittedName>
</protein>
<name>A0AA40EWG3_9PEZI</name>
<dbReference type="EMBL" id="JAUKUD010000004">
    <property type="protein sequence ID" value="KAK0746817.1"/>
    <property type="molecule type" value="Genomic_DNA"/>
</dbReference>
<dbReference type="GO" id="GO:0051015">
    <property type="term" value="F:actin filament binding"/>
    <property type="evidence" value="ECO:0007669"/>
    <property type="project" value="TreeGrafter"/>
</dbReference>